<dbReference type="Gene3D" id="1.10.10.60">
    <property type="entry name" value="Homeodomain-like"/>
    <property type="match status" value="1"/>
</dbReference>
<dbReference type="SUPFAM" id="SSF52540">
    <property type="entry name" value="P-loop containing nucleoside triphosphate hydrolases"/>
    <property type="match status" value="1"/>
</dbReference>
<dbReference type="KEGG" id="tcl:Tchl_1316"/>
<name>A0A1H5T3P2_9RHOO</name>
<dbReference type="InterPro" id="IPR002078">
    <property type="entry name" value="Sigma_54_int"/>
</dbReference>
<dbReference type="CDD" id="cd00130">
    <property type="entry name" value="PAS"/>
    <property type="match status" value="1"/>
</dbReference>
<dbReference type="InterPro" id="IPR027417">
    <property type="entry name" value="P-loop_NTPase"/>
</dbReference>
<dbReference type="OrthoDB" id="5288224at2"/>
<dbReference type="InterPro" id="IPR009057">
    <property type="entry name" value="Homeodomain-like_sf"/>
</dbReference>
<dbReference type="SMART" id="SM00382">
    <property type="entry name" value="AAA"/>
    <property type="match status" value="1"/>
</dbReference>
<reference evidence="1 2" key="1">
    <citation type="submission" date="2016-12" db="EMBL/GenBank/DDBJ databases">
        <title>Complete genome sequence of Thauera chlorobenzoica, a Betaproteobacterium degrading haloaromatics anaerobically to CO2 and halides.</title>
        <authorList>
            <person name="Goris T."/>
            <person name="Mergelsberg M."/>
            <person name="Boll M."/>
        </authorList>
    </citation>
    <scope>NUCLEOTIDE SEQUENCE [LARGE SCALE GENOMIC DNA]</scope>
    <source>
        <strain evidence="1 2">3CB1</strain>
    </source>
</reference>
<evidence type="ECO:0000313" key="2">
    <source>
        <dbReference type="Proteomes" id="UP000185739"/>
    </source>
</evidence>
<keyword evidence="2" id="KW-1185">Reference proteome</keyword>
<dbReference type="InterPro" id="IPR000014">
    <property type="entry name" value="PAS"/>
</dbReference>
<dbReference type="Gene3D" id="1.10.8.60">
    <property type="match status" value="1"/>
</dbReference>
<dbReference type="InterPro" id="IPR058031">
    <property type="entry name" value="AAA_lid_NorR"/>
</dbReference>
<dbReference type="Pfam" id="PF02954">
    <property type="entry name" value="HTH_8"/>
    <property type="match status" value="1"/>
</dbReference>
<dbReference type="EMBL" id="CP018839">
    <property type="protein sequence ID" value="APR04175.1"/>
    <property type="molecule type" value="Genomic_DNA"/>
</dbReference>
<dbReference type="Gene3D" id="3.40.50.300">
    <property type="entry name" value="P-loop containing nucleotide triphosphate hydrolases"/>
    <property type="match status" value="1"/>
</dbReference>
<sequence>MSDFLMSSSFLNTLEEGVLLLDAQLGILANNEAASTMLQREGSELVGRPCPSLFPAMPCAHHCRTSGLCTLTPDDGEERKIQDVLIKNADGRERALRVWAMRVPHNAAGVHCTIILRDCSRERELEAEVREHWQLGGLTGRSVQMQDLYQKILRAAASDASVLISGESGVGKELAARALHDNSPRAGGPYVAVHCAALPETLQETELFGHSRGAFSGALTARTGRFEAAHGGTLFLDEIGEISPATQVKLLRVLQEREIVRVGENEARKVDVRIIAATHRDLKAMIAQGLFREDLYYRLCVLPLHIPALRERREDIPLLVGNMLATLAARYARPPLRLSPEAMRRLEAFDWPGNARQLFNCLEYAVVQSDGALIPPESLPPELAELSAAAAPAADNAPIHAPPAKPLTRYYAPPPSADEERAAIRDALRAAGGNKAEAARRLGISRTTLWKRLARYPELDSAR</sequence>
<accession>A0A1H5T3P2</accession>
<dbReference type="PANTHER" id="PTHR32071:SF57">
    <property type="entry name" value="C4-DICARBOXYLATE TRANSPORT TRANSCRIPTIONAL REGULATORY PROTEIN DCTD"/>
    <property type="match status" value="1"/>
</dbReference>
<dbReference type="AlphaFoldDB" id="A0A1H5T3P2"/>
<dbReference type="SUPFAM" id="SSF55785">
    <property type="entry name" value="PYP-like sensor domain (PAS domain)"/>
    <property type="match status" value="1"/>
</dbReference>
<dbReference type="Pfam" id="PF25601">
    <property type="entry name" value="AAA_lid_14"/>
    <property type="match status" value="1"/>
</dbReference>
<organism evidence="1 2">
    <name type="scientific">Thauera chlorobenzoica</name>
    <dbReference type="NCBI Taxonomy" id="96773"/>
    <lineage>
        <taxon>Bacteria</taxon>
        <taxon>Pseudomonadati</taxon>
        <taxon>Pseudomonadota</taxon>
        <taxon>Betaproteobacteria</taxon>
        <taxon>Rhodocyclales</taxon>
        <taxon>Zoogloeaceae</taxon>
        <taxon>Thauera</taxon>
    </lineage>
</organism>
<dbReference type="Pfam" id="PF00158">
    <property type="entry name" value="Sigma54_activat"/>
    <property type="match status" value="1"/>
</dbReference>
<dbReference type="Gene3D" id="3.30.450.20">
    <property type="entry name" value="PAS domain"/>
    <property type="match status" value="1"/>
</dbReference>
<evidence type="ECO:0000313" key="1">
    <source>
        <dbReference type="EMBL" id="APR04175.1"/>
    </source>
</evidence>
<dbReference type="STRING" id="96773.Tchl_1316"/>
<dbReference type="GO" id="GO:0006355">
    <property type="term" value="P:regulation of DNA-templated transcription"/>
    <property type="evidence" value="ECO:0007669"/>
    <property type="project" value="InterPro"/>
</dbReference>
<dbReference type="FunFam" id="3.40.50.300:FF:000006">
    <property type="entry name" value="DNA-binding transcriptional regulator NtrC"/>
    <property type="match status" value="1"/>
</dbReference>
<dbReference type="InterPro" id="IPR035965">
    <property type="entry name" value="PAS-like_dom_sf"/>
</dbReference>
<dbReference type="GO" id="GO:0043565">
    <property type="term" value="F:sequence-specific DNA binding"/>
    <property type="evidence" value="ECO:0007669"/>
    <property type="project" value="InterPro"/>
</dbReference>
<dbReference type="PROSITE" id="PS50045">
    <property type="entry name" value="SIGMA54_INTERACT_4"/>
    <property type="match status" value="1"/>
</dbReference>
<dbReference type="PANTHER" id="PTHR32071">
    <property type="entry name" value="TRANSCRIPTIONAL REGULATORY PROTEIN"/>
    <property type="match status" value="1"/>
</dbReference>
<dbReference type="CDD" id="cd00009">
    <property type="entry name" value="AAA"/>
    <property type="match status" value="1"/>
</dbReference>
<proteinExistence type="predicted"/>
<gene>
    <name evidence="1" type="ORF">Tchl_1316</name>
</gene>
<dbReference type="Proteomes" id="UP000185739">
    <property type="component" value="Chromosome"/>
</dbReference>
<protein>
    <submittedName>
        <fullName evidence="1">Response regulator</fullName>
    </submittedName>
</protein>
<dbReference type="RefSeq" id="WP_075147688.1">
    <property type="nucleotide sequence ID" value="NZ_CP018839.1"/>
</dbReference>
<dbReference type="InterPro" id="IPR025943">
    <property type="entry name" value="Sigma_54_int_dom_ATP-bd_2"/>
</dbReference>
<dbReference type="GO" id="GO:0005524">
    <property type="term" value="F:ATP binding"/>
    <property type="evidence" value="ECO:0007669"/>
    <property type="project" value="InterPro"/>
</dbReference>
<dbReference type="InterPro" id="IPR002197">
    <property type="entry name" value="HTH_Fis"/>
</dbReference>
<dbReference type="SUPFAM" id="SSF46689">
    <property type="entry name" value="Homeodomain-like"/>
    <property type="match status" value="1"/>
</dbReference>
<dbReference type="PROSITE" id="PS00676">
    <property type="entry name" value="SIGMA54_INTERACT_2"/>
    <property type="match status" value="1"/>
</dbReference>
<dbReference type="PRINTS" id="PR01590">
    <property type="entry name" value="HTHFIS"/>
</dbReference>
<dbReference type="InterPro" id="IPR003593">
    <property type="entry name" value="AAA+_ATPase"/>
</dbReference>